<dbReference type="Proteomes" id="UP000257109">
    <property type="component" value="Unassembled WGS sequence"/>
</dbReference>
<evidence type="ECO:0000313" key="2">
    <source>
        <dbReference type="EMBL" id="RDX98734.1"/>
    </source>
</evidence>
<comment type="caution">
    <text evidence="2">The sequence shown here is derived from an EMBL/GenBank/DDBJ whole genome shotgun (WGS) entry which is preliminary data.</text>
</comment>
<protein>
    <submittedName>
        <fullName evidence="2">Sialyltransferase-like protein 1</fullName>
    </submittedName>
</protein>
<evidence type="ECO:0000313" key="3">
    <source>
        <dbReference type="Proteomes" id="UP000257109"/>
    </source>
</evidence>
<reference evidence="2" key="1">
    <citation type="submission" date="2018-05" db="EMBL/GenBank/DDBJ databases">
        <title>Draft genome of Mucuna pruriens seed.</title>
        <authorList>
            <person name="Nnadi N.E."/>
            <person name="Vos R."/>
            <person name="Hasami M.H."/>
            <person name="Devisetty U.K."/>
            <person name="Aguiy J.C."/>
        </authorList>
    </citation>
    <scope>NUCLEOTIDE SEQUENCE [LARGE SCALE GENOMIC DNA]</scope>
    <source>
        <strain evidence="2">JCA_2017</strain>
    </source>
</reference>
<dbReference type="AlphaFoldDB" id="A0A371H7F5"/>
<gene>
    <name evidence="2" type="primary">SIA1</name>
    <name evidence="2" type="ORF">CR513_18301</name>
</gene>
<dbReference type="PANTHER" id="PTHR47486:SF1">
    <property type="entry name" value="SIALYLTRANSFERASE-LIKE PROTEIN 1"/>
    <property type="match status" value="1"/>
</dbReference>
<accession>A0A371H7F5</accession>
<dbReference type="GO" id="GO:0009846">
    <property type="term" value="P:pollen germination"/>
    <property type="evidence" value="ECO:0007669"/>
    <property type="project" value="InterPro"/>
</dbReference>
<keyword evidence="3" id="KW-1185">Reference proteome</keyword>
<sequence length="233" mass="26662">GDIIFYDLFCHSLITISLENALDSTGERVPKCTITFFLQCGSTSRNTLLTMCAVVLFSILIFYIQSSFFVDSLSLDRNSETICILSNSQSSVQQCVPTTLDAMRSLRNLNLWSTMMMFEQNRNMTTMLIREYLDARYGGWMDYAPLRIAQLGTKRDLLKTKFRGEIDCYDSIFRENEAPINEKYAKYDTILKFDHAACNMNPILNGSHDEVLIIKSVTHREINAIGVLVYHIV</sequence>
<keyword evidence="1" id="KW-0472">Membrane</keyword>
<proteinExistence type="predicted"/>
<dbReference type="OrthoDB" id="10264956at2759"/>
<feature type="transmembrane region" description="Helical" evidence="1">
    <location>
        <begin position="48"/>
        <end position="70"/>
    </location>
</feature>
<dbReference type="STRING" id="157652.A0A371H7F5"/>
<dbReference type="GO" id="GO:0009860">
    <property type="term" value="P:pollen tube growth"/>
    <property type="evidence" value="ECO:0007669"/>
    <property type="project" value="InterPro"/>
</dbReference>
<name>A0A371H7F5_MUCPR</name>
<dbReference type="PANTHER" id="PTHR47486">
    <property type="entry name" value="SIALYLTRANSFERASE-LIKE PROTEIN 1"/>
    <property type="match status" value="1"/>
</dbReference>
<evidence type="ECO:0000256" key="1">
    <source>
        <dbReference type="SAM" id="Phobius"/>
    </source>
</evidence>
<organism evidence="2 3">
    <name type="scientific">Mucuna pruriens</name>
    <name type="common">Velvet bean</name>
    <name type="synonym">Dolichos pruriens</name>
    <dbReference type="NCBI Taxonomy" id="157652"/>
    <lineage>
        <taxon>Eukaryota</taxon>
        <taxon>Viridiplantae</taxon>
        <taxon>Streptophyta</taxon>
        <taxon>Embryophyta</taxon>
        <taxon>Tracheophyta</taxon>
        <taxon>Spermatophyta</taxon>
        <taxon>Magnoliopsida</taxon>
        <taxon>eudicotyledons</taxon>
        <taxon>Gunneridae</taxon>
        <taxon>Pentapetalae</taxon>
        <taxon>rosids</taxon>
        <taxon>fabids</taxon>
        <taxon>Fabales</taxon>
        <taxon>Fabaceae</taxon>
        <taxon>Papilionoideae</taxon>
        <taxon>50 kb inversion clade</taxon>
        <taxon>NPAAA clade</taxon>
        <taxon>indigoferoid/millettioid clade</taxon>
        <taxon>Phaseoleae</taxon>
        <taxon>Mucuna</taxon>
    </lineage>
</organism>
<keyword evidence="1" id="KW-0812">Transmembrane</keyword>
<dbReference type="InterPro" id="IPR044782">
    <property type="entry name" value="SIA1/STLP5"/>
</dbReference>
<dbReference type="EMBL" id="QJKJ01003387">
    <property type="protein sequence ID" value="RDX98734.1"/>
    <property type="molecule type" value="Genomic_DNA"/>
</dbReference>
<feature type="non-terminal residue" evidence="2">
    <location>
        <position position="1"/>
    </location>
</feature>
<dbReference type="GO" id="GO:0008373">
    <property type="term" value="F:sialyltransferase activity"/>
    <property type="evidence" value="ECO:0007669"/>
    <property type="project" value="InterPro"/>
</dbReference>
<keyword evidence="1" id="KW-1133">Transmembrane helix</keyword>